<evidence type="ECO:0000259" key="1">
    <source>
        <dbReference type="SMART" id="SM00382"/>
    </source>
</evidence>
<dbReference type="PANTHER" id="PTHR46411">
    <property type="entry name" value="FAMILY ATPASE, PUTATIVE-RELATED"/>
    <property type="match status" value="1"/>
</dbReference>
<dbReference type="CDD" id="cd19481">
    <property type="entry name" value="RecA-like_protease"/>
    <property type="match status" value="1"/>
</dbReference>
<proteinExistence type="predicted"/>
<name>A0ABU3M0B6_9ACTN</name>
<dbReference type="InterPro" id="IPR054472">
    <property type="entry name" value="WHD"/>
</dbReference>
<dbReference type="PANTHER" id="PTHR46411:SF2">
    <property type="entry name" value="AAA+ ATPASE DOMAIN-CONTAINING PROTEIN"/>
    <property type="match status" value="1"/>
</dbReference>
<sequence>MAPVTAVDELRAALEALEALISVRLEERRTDAADRPLETAADDPLPPLERYGRDGPLATAVTRAGLTSPEALVLLAALAPCVDEKFDVLFGRLTDRPGSTGLTGEVARTLMARSFAGRLHATTLLGPTAPLRASGLLTLEPPGDLTGRLVLSPELRAWLLGLPVVGSATAAGSLARPLDTVHTLDDVVLPGAARRRVAELVDRIAYRDLVVEDWGFGAHHDGVSGLIALFHGPPGTGKTMTAAALARTCGLPAYVIDLSALVSKYIGETEKHLAAVFDRAAREQCVLVFDEADAVFGKRTEVSDAHDRYANQEVSYLLSRVERHPGVVVLTTNLLANIDEAFLRRIHVAVEFPSPGPAERSRLWRTVLPKQLPVDTAVDLDRLAQRYDLTGAQIRDASLDAAYRAAAEGQRVREDHLLAGIRRQYEKSGRTAPR</sequence>
<organism evidence="2 3">
    <name type="scientific">Streptomyces justiciae</name>
    <dbReference type="NCBI Taxonomy" id="2780140"/>
    <lineage>
        <taxon>Bacteria</taxon>
        <taxon>Bacillati</taxon>
        <taxon>Actinomycetota</taxon>
        <taxon>Actinomycetes</taxon>
        <taxon>Kitasatosporales</taxon>
        <taxon>Streptomycetaceae</taxon>
        <taxon>Streptomyces</taxon>
    </lineage>
</organism>
<keyword evidence="2" id="KW-0067">ATP-binding</keyword>
<keyword evidence="2" id="KW-0547">Nucleotide-binding</keyword>
<dbReference type="SUPFAM" id="SSF52540">
    <property type="entry name" value="P-loop containing nucleoside triphosphate hydrolases"/>
    <property type="match status" value="1"/>
</dbReference>
<dbReference type="Proteomes" id="UP001257948">
    <property type="component" value="Unassembled WGS sequence"/>
</dbReference>
<comment type="caution">
    <text evidence="2">The sequence shown here is derived from an EMBL/GenBank/DDBJ whole genome shotgun (WGS) entry which is preliminary data.</text>
</comment>
<gene>
    <name evidence="2" type="ORF">RQC66_29810</name>
</gene>
<protein>
    <submittedName>
        <fullName evidence="2">ATP-binding protein</fullName>
    </submittedName>
</protein>
<evidence type="ECO:0000313" key="2">
    <source>
        <dbReference type="EMBL" id="MDT7844922.1"/>
    </source>
</evidence>
<dbReference type="Pfam" id="PF22977">
    <property type="entry name" value="WHD"/>
    <property type="match status" value="1"/>
</dbReference>
<reference evidence="3" key="1">
    <citation type="submission" date="2023-07" db="EMBL/GenBank/DDBJ databases">
        <title>Draft genome sequence of the endophytic actinobacterium Streptomyces justiciae WPN32, a potential antibiotic producer.</title>
        <authorList>
            <person name="Yasawong M."/>
            <person name="Pana W."/>
            <person name="Ganta P."/>
            <person name="Santapan N."/>
            <person name="Songngamsuk T."/>
            <person name="Phatcharaharikarn M."/>
            <person name="Kerdtoob S."/>
            <person name="Nantapong N."/>
        </authorList>
    </citation>
    <scope>NUCLEOTIDE SEQUENCE [LARGE SCALE GENOMIC DNA]</scope>
    <source>
        <strain evidence="3">WPN32</strain>
    </source>
</reference>
<dbReference type="Pfam" id="PF00004">
    <property type="entry name" value="AAA"/>
    <property type="match status" value="1"/>
</dbReference>
<keyword evidence="3" id="KW-1185">Reference proteome</keyword>
<dbReference type="SMART" id="SM00382">
    <property type="entry name" value="AAA"/>
    <property type="match status" value="1"/>
</dbReference>
<dbReference type="InterPro" id="IPR003593">
    <property type="entry name" value="AAA+_ATPase"/>
</dbReference>
<feature type="domain" description="AAA+ ATPase" evidence="1">
    <location>
        <begin position="224"/>
        <end position="354"/>
    </location>
</feature>
<accession>A0ABU3M0B6</accession>
<dbReference type="EMBL" id="JAVTLL010000022">
    <property type="protein sequence ID" value="MDT7844922.1"/>
    <property type="molecule type" value="Genomic_DNA"/>
</dbReference>
<dbReference type="InterPro" id="IPR003959">
    <property type="entry name" value="ATPase_AAA_core"/>
</dbReference>
<dbReference type="GO" id="GO:0005524">
    <property type="term" value="F:ATP binding"/>
    <property type="evidence" value="ECO:0007669"/>
    <property type="project" value="UniProtKB-KW"/>
</dbReference>
<evidence type="ECO:0000313" key="3">
    <source>
        <dbReference type="Proteomes" id="UP001257948"/>
    </source>
</evidence>
<dbReference type="InterPro" id="IPR027417">
    <property type="entry name" value="P-loop_NTPase"/>
</dbReference>
<dbReference type="Gene3D" id="3.40.50.300">
    <property type="entry name" value="P-loop containing nucleotide triphosphate hydrolases"/>
    <property type="match status" value="1"/>
</dbReference>
<dbReference type="RefSeq" id="WP_314204825.1">
    <property type="nucleotide sequence ID" value="NZ_JAVTLL010000022.1"/>
</dbReference>